<name>A0ACC0D910_9PEZI</name>
<proteinExistence type="predicted"/>
<keyword evidence="2" id="KW-1185">Reference proteome</keyword>
<dbReference type="EMBL" id="MU394297">
    <property type="protein sequence ID" value="KAI6089220.1"/>
    <property type="molecule type" value="Genomic_DNA"/>
</dbReference>
<accession>A0ACC0D910</accession>
<comment type="caution">
    <text evidence="1">The sequence shown here is derived from an EMBL/GenBank/DDBJ whole genome shotgun (WGS) entry which is preliminary data.</text>
</comment>
<dbReference type="Proteomes" id="UP001497680">
    <property type="component" value="Unassembled WGS sequence"/>
</dbReference>
<sequence>MAVLSLLLWGCCLLLPVAVALQTAQHLYRNYSIARKIGVRFHVLPISHLNHFWMLVDRAVLRHVKRVFGESTFTRYNWMGWELPDRYSSHHELGDVFMLVTPGRNWLYIGHPDVVVDVVRRRDDFPRCVELGAVLDVFGPSVGSVEGQRWATQRKVMSSCFNERYNETVWSESISQANDMIRYWLARPSIRTTADEARTLSLDVLCKVGFGKSFSFEGSEEVSHASPAESYKQSLQLILENCILVIAMGPRFFTRMPWLPQKWRQVGEAVTAFQKFMTDMYEAEKRRVSSGTSSDAGSRTFLSSLAKASLNAKDGEGLTEQEIYGNIFVINFAGHDTSAHVFTFAVYFLAANPQVQDWLSEELKLVLGNSSPDQWDYALFPRLKRCLAVLYETIRLYTPVPVTKWTKDKTQTLTVGDKTLVLPPNTMMCLAYSSLQPDPRWWGEDSLTWRPSRFIRSSTKYNQEAHSQYPNASFSEEEFIEPRRGTFVGWSEGTRDCPGRKFSQVEFVATMASLFRDYTVAPVPFNGETDEMSRERVLDLIKNDSGMVLLQQMLHPERAPLVWSKR</sequence>
<organism evidence="1 2">
    <name type="scientific">Hypoxylon rubiginosum</name>
    <dbReference type="NCBI Taxonomy" id="110542"/>
    <lineage>
        <taxon>Eukaryota</taxon>
        <taxon>Fungi</taxon>
        <taxon>Dikarya</taxon>
        <taxon>Ascomycota</taxon>
        <taxon>Pezizomycotina</taxon>
        <taxon>Sordariomycetes</taxon>
        <taxon>Xylariomycetidae</taxon>
        <taxon>Xylariales</taxon>
        <taxon>Hypoxylaceae</taxon>
        <taxon>Hypoxylon</taxon>
    </lineage>
</organism>
<evidence type="ECO:0000313" key="1">
    <source>
        <dbReference type="EMBL" id="KAI6089220.1"/>
    </source>
</evidence>
<reference evidence="1 2" key="1">
    <citation type="journal article" date="2022" name="New Phytol.">
        <title>Ecological generalism drives hyperdiversity of secondary metabolite gene clusters in xylarialean endophytes.</title>
        <authorList>
            <person name="Franco M.E.E."/>
            <person name="Wisecaver J.H."/>
            <person name="Arnold A.E."/>
            <person name="Ju Y.M."/>
            <person name="Slot J.C."/>
            <person name="Ahrendt S."/>
            <person name="Moore L.P."/>
            <person name="Eastman K.E."/>
            <person name="Scott K."/>
            <person name="Konkel Z."/>
            <person name="Mondo S.J."/>
            <person name="Kuo A."/>
            <person name="Hayes R.D."/>
            <person name="Haridas S."/>
            <person name="Andreopoulos B."/>
            <person name="Riley R."/>
            <person name="LaButti K."/>
            <person name="Pangilinan J."/>
            <person name="Lipzen A."/>
            <person name="Amirebrahimi M."/>
            <person name="Yan J."/>
            <person name="Adam C."/>
            <person name="Keymanesh K."/>
            <person name="Ng V."/>
            <person name="Louie K."/>
            <person name="Northen T."/>
            <person name="Drula E."/>
            <person name="Henrissat B."/>
            <person name="Hsieh H.M."/>
            <person name="Youens-Clark K."/>
            <person name="Lutzoni F."/>
            <person name="Miadlikowska J."/>
            <person name="Eastwood D.C."/>
            <person name="Hamelin R.C."/>
            <person name="Grigoriev I.V."/>
            <person name="U'Ren J.M."/>
        </authorList>
    </citation>
    <scope>NUCLEOTIDE SEQUENCE [LARGE SCALE GENOMIC DNA]</scope>
    <source>
        <strain evidence="1 2">ER1909</strain>
    </source>
</reference>
<gene>
    <name evidence="1" type="ORF">F4821DRAFT_67548</name>
</gene>
<protein>
    <submittedName>
        <fullName evidence="1">Cytochrome P450</fullName>
    </submittedName>
</protein>
<evidence type="ECO:0000313" key="2">
    <source>
        <dbReference type="Proteomes" id="UP001497680"/>
    </source>
</evidence>